<evidence type="ECO:0000313" key="1">
    <source>
        <dbReference type="EMBL" id="MEJ8816132.1"/>
    </source>
</evidence>
<keyword evidence="2" id="KW-1185">Reference proteome</keyword>
<evidence type="ECO:0000313" key="2">
    <source>
        <dbReference type="Proteomes" id="UP001365846"/>
    </source>
</evidence>
<name>A0ABU8VR31_9BURK</name>
<dbReference type="Proteomes" id="UP001365846">
    <property type="component" value="Unassembled WGS sequence"/>
</dbReference>
<accession>A0ABU8VR31</accession>
<protein>
    <submittedName>
        <fullName evidence="1">Uncharacterized protein</fullName>
    </submittedName>
</protein>
<gene>
    <name evidence="1" type="ORF">WKW77_34130</name>
</gene>
<dbReference type="RefSeq" id="WP_340361326.1">
    <property type="nucleotide sequence ID" value="NZ_JBBKZU010000031.1"/>
</dbReference>
<dbReference type="EMBL" id="JBBKZU010000031">
    <property type="protein sequence ID" value="MEJ8816132.1"/>
    <property type="molecule type" value="Genomic_DNA"/>
</dbReference>
<reference evidence="1 2" key="1">
    <citation type="submission" date="2024-03" db="EMBL/GenBank/DDBJ databases">
        <title>Novel species of the genus Variovorax.</title>
        <authorList>
            <person name="Liu Q."/>
            <person name="Xin Y.-H."/>
        </authorList>
    </citation>
    <scope>NUCLEOTIDE SEQUENCE [LARGE SCALE GENOMIC DNA]</scope>
    <source>
        <strain evidence="1 2">KACC 18899</strain>
    </source>
</reference>
<comment type="caution">
    <text evidence="1">The sequence shown here is derived from an EMBL/GenBank/DDBJ whole genome shotgun (WGS) entry which is preliminary data.</text>
</comment>
<sequence length="83" mass="8503">MPLAKAAWFRGPAQCIPYGTLSGHLIGIGSTGIAERGDNSAFGKGFVVLGRSAVRRPRHVELDGSGAGWRFASVSGRGPGPGP</sequence>
<proteinExistence type="predicted"/>
<organism evidence="1 2">
    <name type="scientific">Variovorax ureilyticus</name>
    <dbReference type="NCBI Taxonomy" id="1836198"/>
    <lineage>
        <taxon>Bacteria</taxon>
        <taxon>Pseudomonadati</taxon>
        <taxon>Pseudomonadota</taxon>
        <taxon>Betaproteobacteria</taxon>
        <taxon>Burkholderiales</taxon>
        <taxon>Comamonadaceae</taxon>
        <taxon>Variovorax</taxon>
    </lineage>
</organism>